<feature type="coiled-coil region" evidence="1">
    <location>
        <begin position="1060"/>
        <end position="1087"/>
    </location>
</feature>
<dbReference type="EMBL" id="CP049057">
    <property type="protein sequence ID" value="QIE59578.1"/>
    <property type="molecule type" value="Genomic_DNA"/>
</dbReference>
<accession>A0A6G6GM05</accession>
<gene>
    <name evidence="3" type="ORF">G5B37_08385</name>
</gene>
<evidence type="ECO:0000256" key="1">
    <source>
        <dbReference type="SAM" id="Coils"/>
    </source>
</evidence>
<sequence length="1098" mass="115296">MKKLLHFCIVLLLSITAAAQTDGLSYQAIIIDPNPQELPGVDATNNILVNAQVAFRFTIIDANGAVEYQEIQDTTTNGYGMVNLTIGQGTPQTGLFTEIFWNGTKKDLQVEINLDGNFSELSYQRLLFVPYALHRDIIATGFLDVAGNVSFGSNLTVDGTTNLNNTLSVNNASQTLLSGSLTVDGVTRLNNALSVTNDSPTTLTGNLLVFGATNLLDILEVEGNTLLRRELKVDGKTTLFDSLDVNNLSPTQLTGTLRVDGITDFESDVNINQGGDLNVSGSLNIEGATTFDGDLTVNGVTNLNSDLNVNNASPTNLSGTLVVDGATQFQDTFQVLGTTNLESSLDVNNQGETNLSGTLEVQQETNLNNSLNVNNGSPTVLSGTLNVDGLIGFGNDVTIEGVTNLNNALNVNNGAATNLSGTLDVLQATQLDNALNVAEQTTLQSTLDVLNGSATSLTGDLTVTGATVLNNTLDVTNASATNLTGTLNVDGVTDLNNDLNVTNSGNTNLSGTLEVDGVSTLNNGLKVINGSGTVLTGTLSVDEGAFFNNVVEVLNGSATTLTGVLDVTGATTLANSLDVTNGSATGLSGSLTVDGATNLNNTLTVTGATQINNDLTVTGIASLGSINTNGINVVADNPNYLATFQNTNNGNGDGIIIKLGRNHGAYTGVPNQVFPLTNSDGFLELSPIAAVGSLSSTLTTLTNKLTTTAPGGTSLTPQEVLDLVPASFFAGSIAGIGNGIIDYINSVDIPGTSTDILPVRFPAVTVPQTELLPRTVITPTVTVPVIGLEIPGVTIPRIVLPQIPIIPEFTLVPEIPNIPLTGLTIDIPTTNVGVVPESLTKENEYVTFQDKDGRWVGAIRAQSTEDFANNTILDPVYVLNVAAGFVGVDVADGIATGIAEISNIVDLYNKIGVEYASGNGDYAEWLQRENFSEYITAGDIVGVKGGKITKDITNAEQIMVVSHRPIILGNAPDKNKTHIGNNVAFMGQVPVKVLGPVRTGDFIVASTSIKGYGVAISQKDMTANDFKFAVGRSWDENLLEGPKMINTVVGVHNGDWASIITKLKEKQQHYEVKYKALEKQVELLDQKADDVLYSSQKN</sequence>
<proteinExistence type="predicted"/>
<keyword evidence="4" id="KW-1185">Reference proteome</keyword>
<evidence type="ECO:0000313" key="3">
    <source>
        <dbReference type="EMBL" id="QIE59578.1"/>
    </source>
</evidence>
<keyword evidence="2" id="KW-0732">Signal</keyword>
<evidence type="ECO:0008006" key="5">
    <source>
        <dbReference type="Google" id="ProtNLM"/>
    </source>
</evidence>
<name>A0A6G6GM05_9FLAO</name>
<dbReference type="Proteomes" id="UP000505306">
    <property type="component" value="Chromosome"/>
</dbReference>
<keyword evidence="1" id="KW-0175">Coiled coil</keyword>
<dbReference type="AlphaFoldDB" id="A0A6G6GM05"/>
<protein>
    <recommendedName>
        <fullName evidence="5">Peptidase S74 domain-containing protein</fullName>
    </recommendedName>
</protein>
<evidence type="ECO:0000256" key="2">
    <source>
        <dbReference type="SAM" id="SignalP"/>
    </source>
</evidence>
<dbReference type="KEGG" id="mgel:G5B37_08385"/>
<dbReference type="Gene3D" id="2.40.300.10">
    <property type="entry name" value="Head decoration protein D"/>
    <property type="match status" value="1"/>
</dbReference>
<feature type="chain" id="PRO_5026301996" description="Peptidase S74 domain-containing protein" evidence="2">
    <location>
        <begin position="20"/>
        <end position="1098"/>
    </location>
</feature>
<dbReference type="RefSeq" id="WP_164679592.1">
    <property type="nucleotide sequence ID" value="NZ_CP049057.1"/>
</dbReference>
<feature type="signal peptide" evidence="2">
    <location>
        <begin position="1"/>
        <end position="19"/>
    </location>
</feature>
<reference evidence="3 4" key="1">
    <citation type="submission" date="2020-02" db="EMBL/GenBank/DDBJ databases">
        <title>Complete genome sequence of Flavobacteriaceae bacterium.</title>
        <authorList>
            <person name="Kim S.-J."/>
            <person name="Kim Y.-S."/>
            <person name="Kim K.-H."/>
        </authorList>
    </citation>
    <scope>NUCLEOTIDE SEQUENCE [LARGE SCALE GENOMIC DNA]</scope>
    <source>
        <strain evidence="3 4">RR4-40</strain>
    </source>
</reference>
<evidence type="ECO:0000313" key="4">
    <source>
        <dbReference type="Proteomes" id="UP000505306"/>
    </source>
</evidence>
<organism evidence="3 4">
    <name type="scientific">Rasiella rasia</name>
    <dbReference type="NCBI Taxonomy" id="2744027"/>
    <lineage>
        <taxon>Bacteria</taxon>
        <taxon>Pseudomonadati</taxon>
        <taxon>Bacteroidota</taxon>
        <taxon>Flavobacteriia</taxon>
        <taxon>Flavobacteriales</taxon>
        <taxon>Flavobacteriaceae</taxon>
        <taxon>Rasiella</taxon>
    </lineage>
</organism>